<evidence type="ECO:0000259" key="17">
    <source>
        <dbReference type="PROSITE" id="PS51670"/>
    </source>
</evidence>
<reference evidence="18" key="1">
    <citation type="submission" date="2020-11" db="EMBL/GenBank/DDBJ databases">
        <authorList>
            <person name="Tran Van P."/>
        </authorList>
    </citation>
    <scope>NUCLEOTIDE SEQUENCE</scope>
</reference>
<dbReference type="InterPro" id="IPR050439">
    <property type="entry name" value="ADAMTS_ADAMTS-like"/>
</dbReference>
<keyword evidence="9 11" id="KW-1015">Disulfide bond</keyword>
<evidence type="ECO:0000256" key="4">
    <source>
        <dbReference type="ARBA" id="ARBA00022690"/>
    </source>
</evidence>
<dbReference type="PANTHER" id="PTHR13723">
    <property type="entry name" value="ADAMTS A DISINTEGRIN AND METALLOPROTEASE WITH THROMBOSPONDIN MOTIFS PROTEASE"/>
    <property type="match status" value="1"/>
</dbReference>
<dbReference type="InterPro" id="IPR003599">
    <property type="entry name" value="Ig_sub"/>
</dbReference>
<feature type="compositionally biased region" description="Low complexity" evidence="13">
    <location>
        <begin position="1036"/>
        <end position="1047"/>
    </location>
</feature>
<dbReference type="Pfam" id="PF07679">
    <property type="entry name" value="I-set"/>
    <property type="match status" value="1"/>
</dbReference>
<keyword evidence="10" id="KW-0393">Immunoglobulin domain</keyword>
<dbReference type="SMART" id="SM00131">
    <property type="entry name" value="KU"/>
    <property type="match status" value="7"/>
</dbReference>
<dbReference type="SUPFAM" id="SSF82895">
    <property type="entry name" value="TSP-1 type 1 repeat"/>
    <property type="match status" value="5"/>
</dbReference>
<dbReference type="SUPFAM" id="SSF57362">
    <property type="entry name" value="BPTI-like"/>
    <property type="match status" value="7"/>
</dbReference>
<dbReference type="InterPro" id="IPR020901">
    <property type="entry name" value="Prtase_inh_Kunz-CS"/>
</dbReference>
<dbReference type="Gene3D" id="2.60.120.830">
    <property type="match status" value="1"/>
</dbReference>
<feature type="compositionally biased region" description="Low complexity" evidence="13">
    <location>
        <begin position="885"/>
        <end position="898"/>
    </location>
</feature>
<feature type="compositionally biased region" description="Gly residues" evidence="13">
    <location>
        <begin position="918"/>
        <end position="931"/>
    </location>
</feature>
<dbReference type="InterPro" id="IPR000884">
    <property type="entry name" value="TSP1_rpt"/>
</dbReference>
<evidence type="ECO:0000256" key="3">
    <source>
        <dbReference type="ARBA" id="ARBA00022525"/>
    </source>
</evidence>
<dbReference type="Pfam" id="PF00047">
    <property type="entry name" value="ig"/>
    <property type="match status" value="1"/>
</dbReference>
<evidence type="ECO:0000256" key="5">
    <source>
        <dbReference type="ARBA" id="ARBA00022729"/>
    </source>
</evidence>
<dbReference type="FunFam" id="2.20.100.10:FF:000005">
    <property type="entry name" value="ADAM metallopeptidase with thrombospondin type 1 motif 9"/>
    <property type="match status" value="1"/>
</dbReference>
<keyword evidence="19" id="KW-1185">Reference proteome</keyword>
<dbReference type="InterPro" id="IPR036383">
    <property type="entry name" value="TSP1_rpt_sf"/>
</dbReference>
<dbReference type="InterPro" id="IPR013783">
    <property type="entry name" value="Ig-like_fold"/>
</dbReference>
<keyword evidence="7" id="KW-0084">Basement membrane</keyword>
<dbReference type="EMBL" id="OA882041">
    <property type="protein sequence ID" value="CAD7272119.1"/>
    <property type="molecule type" value="Genomic_DNA"/>
</dbReference>
<dbReference type="Gene3D" id="2.60.40.10">
    <property type="entry name" value="Immunoglobulins"/>
    <property type="match status" value="3"/>
</dbReference>
<dbReference type="PRINTS" id="PR01857">
    <property type="entry name" value="ADAMTSFAMILY"/>
</dbReference>
<accession>A0A7R9BDJ8</accession>
<dbReference type="CDD" id="cd00109">
    <property type="entry name" value="Kunitz-type"/>
    <property type="match status" value="6"/>
</dbReference>
<feature type="domain" description="Ig-like" evidence="15">
    <location>
        <begin position="1915"/>
        <end position="2002"/>
    </location>
</feature>
<comment type="subcellular location">
    <subcellularLocation>
        <location evidence="1">Secreted</location>
        <location evidence="1">Extracellular space</location>
        <location evidence="1">Extracellular matrix</location>
        <location evidence="1">Basement membrane</location>
    </subcellularLocation>
</comment>
<feature type="domain" description="BPTI/Kunitz inhibitor" evidence="14">
    <location>
        <begin position="1537"/>
        <end position="1587"/>
    </location>
</feature>
<dbReference type="Pfam" id="PF13927">
    <property type="entry name" value="Ig_3"/>
    <property type="match status" value="1"/>
</dbReference>
<dbReference type="InterPro" id="IPR036179">
    <property type="entry name" value="Ig-like_dom_sf"/>
</dbReference>
<evidence type="ECO:0000256" key="12">
    <source>
        <dbReference type="PROSITE-ProRule" id="PRU01005"/>
    </source>
</evidence>
<dbReference type="InterPro" id="IPR013273">
    <property type="entry name" value="ADAMTS/ADAMTS-like"/>
</dbReference>
<gene>
    <name evidence="18" type="ORF">NMOB1V02_LOCUS68</name>
</gene>
<evidence type="ECO:0000256" key="7">
    <source>
        <dbReference type="ARBA" id="ARBA00022869"/>
    </source>
</evidence>
<feature type="domain" description="ShKT" evidence="17">
    <location>
        <begin position="2151"/>
        <end position="2185"/>
    </location>
</feature>
<dbReference type="PANTHER" id="PTHR13723:SF281">
    <property type="entry name" value="PAPILIN"/>
    <property type="match status" value="1"/>
</dbReference>
<evidence type="ECO:0000256" key="11">
    <source>
        <dbReference type="PIRSR" id="PIRSR613273-3"/>
    </source>
</evidence>
<keyword evidence="4" id="KW-0646">Protease inhibitor</keyword>
<feature type="disulfide bond" evidence="11">
    <location>
        <begin position="70"/>
        <end position="82"/>
    </location>
</feature>
<dbReference type="CDD" id="cd22639">
    <property type="entry name" value="Kunitz_papilin_lacunin-like"/>
    <property type="match status" value="1"/>
</dbReference>
<dbReference type="PROSITE" id="PS50900">
    <property type="entry name" value="PLAC"/>
    <property type="match status" value="1"/>
</dbReference>
<dbReference type="GO" id="GO:0004867">
    <property type="term" value="F:serine-type endopeptidase inhibitor activity"/>
    <property type="evidence" value="ECO:0007669"/>
    <property type="project" value="UniProtKB-KW"/>
</dbReference>
<dbReference type="SUPFAM" id="SSF48726">
    <property type="entry name" value="Immunoglobulin"/>
    <property type="match status" value="3"/>
</dbReference>
<dbReference type="FunFam" id="2.60.40.10:FF:000032">
    <property type="entry name" value="palladin isoform X1"/>
    <property type="match status" value="1"/>
</dbReference>
<protein>
    <recommendedName>
        <fullName evidence="20">Papilin</fullName>
    </recommendedName>
</protein>
<evidence type="ECO:0000256" key="10">
    <source>
        <dbReference type="ARBA" id="ARBA00023319"/>
    </source>
</evidence>
<evidence type="ECO:0000256" key="8">
    <source>
        <dbReference type="ARBA" id="ARBA00022900"/>
    </source>
</evidence>
<dbReference type="GO" id="GO:0005604">
    <property type="term" value="C:basement membrane"/>
    <property type="evidence" value="ECO:0007669"/>
    <property type="project" value="UniProtKB-SubCell"/>
</dbReference>
<evidence type="ECO:0000259" key="14">
    <source>
        <dbReference type="PROSITE" id="PS50279"/>
    </source>
</evidence>
<keyword evidence="2" id="KW-0217">Developmental protein</keyword>
<proteinExistence type="predicted"/>
<dbReference type="Pfam" id="PF05986">
    <property type="entry name" value="ADAMTS_spacer1"/>
    <property type="match status" value="1"/>
</dbReference>
<dbReference type="Pfam" id="PF00014">
    <property type="entry name" value="Kunitz_BPTI"/>
    <property type="match status" value="7"/>
</dbReference>
<feature type="compositionally biased region" description="Low complexity" evidence="13">
    <location>
        <begin position="826"/>
        <end position="835"/>
    </location>
</feature>
<dbReference type="PRINTS" id="PR00759">
    <property type="entry name" value="BASICPTASE"/>
</dbReference>
<keyword evidence="5" id="KW-0732">Signal</keyword>
<feature type="domain" description="BPTI/Kunitz inhibitor" evidence="14">
    <location>
        <begin position="1665"/>
        <end position="1715"/>
    </location>
</feature>
<feature type="domain" description="Ig-like" evidence="15">
    <location>
        <begin position="2043"/>
        <end position="2141"/>
    </location>
</feature>
<feature type="domain" description="BPTI/Kunitz inhibitor" evidence="14">
    <location>
        <begin position="1597"/>
        <end position="1647"/>
    </location>
</feature>
<dbReference type="FunFam" id="4.10.410.10:FF:000020">
    <property type="entry name" value="Collagen, type VI, alpha 3"/>
    <property type="match status" value="3"/>
</dbReference>
<dbReference type="SMART" id="SM00409">
    <property type="entry name" value="IG"/>
    <property type="match status" value="3"/>
</dbReference>
<dbReference type="InterPro" id="IPR007110">
    <property type="entry name" value="Ig-like_dom"/>
</dbReference>
<dbReference type="PROSITE" id="PS50279">
    <property type="entry name" value="BPTI_KUNITZ_2"/>
    <property type="match status" value="7"/>
</dbReference>
<feature type="disulfide bond" evidence="11">
    <location>
        <begin position="59"/>
        <end position="97"/>
    </location>
</feature>
<dbReference type="OrthoDB" id="5950222at2759"/>
<feature type="compositionally biased region" description="Basic residues" evidence="13">
    <location>
        <begin position="1056"/>
        <end position="1071"/>
    </location>
</feature>
<dbReference type="GO" id="GO:0030198">
    <property type="term" value="P:extracellular matrix organization"/>
    <property type="evidence" value="ECO:0007669"/>
    <property type="project" value="InterPro"/>
</dbReference>
<dbReference type="GO" id="GO:0006508">
    <property type="term" value="P:proteolysis"/>
    <property type="evidence" value="ECO:0007669"/>
    <property type="project" value="TreeGrafter"/>
</dbReference>
<dbReference type="PROSITE" id="PS00280">
    <property type="entry name" value="BPTI_KUNITZ_1"/>
    <property type="match status" value="5"/>
</dbReference>
<feature type="domain" description="BPTI/Kunitz inhibitor" evidence="14">
    <location>
        <begin position="1418"/>
        <end position="1468"/>
    </location>
</feature>
<evidence type="ECO:0000256" key="9">
    <source>
        <dbReference type="ARBA" id="ARBA00023157"/>
    </source>
</evidence>
<dbReference type="InterPro" id="IPR013151">
    <property type="entry name" value="Immunoglobulin_dom"/>
</dbReference>
<dbReference type="Pfam" id="PF19030">
    <property type="entry name" value="TSP1_ADAMTS"/>
    <property type="match status" value="4"/>
</dbReference>
<evidence type="ECO:0000256" key="2">
    <source>
        <dbReference type="ARBA" id="ARBA00022473"/>
    </source>
</evidence>
<dbReference type="InterPro" id="IPR003598">
    <property type="entry name" value="Ig_sub2"/>
</dbReference>
<dbReference type="Gene3D" id="2.20.100.10">
    <property type="entry name" value="Thrombospondin type-1 (TSP1) repeat"/>
    <property type="match status" value="5"/>
</dbReference>
<dbReference type="Gene3D" id="4.10.410.10">
    <property type="entry name" value="Pancreatic trypsin inhibitor Kunitz domain"/>
    <property type="match status" value="7"/>
</dbReference>
<dbReference type="FunFam" id="4.10.410.10:FF:000005">
    <property type="entry name" value="Pancreatic trypsin inhibitor"/>
    <property type="match status" value="1"/>
</dbReference>
<evidence type="ECO:0000256" key="1">
    <source>
        <dbReference type="ARBA" id="ARBA00004302"/>
    </source>
</evidence>
<dbReference type="SMART" id="SM00408">
    <property type="entry name" value="IGc2"/>
    <property type="match status" value="3"/>
</dbReference>
<feature type="domain" description="BPTI/Kunitz inhibitor" evidence="14">
    <location>
        <begin position="1359"/>
        <end position="1409"/>
    </location>
</feature>
<feature type="compositionally biased region" description="Low complexity" evidence="13">
    <location>
        <begin position="935"/>
        <end position="947"/>
    </location>
</feature>
<dbReference type="InterPro" id="IPR002223">
    <property type="entry name" value="Kunitz_BPTI"/>
</dbReference>
<dbReference type="PROSITE" id="PS51670">
    <property type="entry name" value="SHKT"/>
    <property type="match status" value="1"/>
</dbReference>
<sequence length="2197" mass="239782">MSHRDGVGYYPQLPHGLCEQAALTSTGGSEIQPYITMGGNGNSGEFTEWSKPSECSRSCGGGVTQQTRSCISPANPDGTSGCDGPTARVSSCNTQECPEGSEDFRSHQCSVFDSVLFEGRLFKWIPYTKAPNKCELNCMPEGERFYYLHSKKVTDGTRCDDESANVCVDGKCLPVGCDGLLGSSAKEDNCRVCNGDGSTCKVISGSFDSTNLKVGYNDILLIPSGATNIRVQEKKDSSNYLAIRNQTGHYYLNGNWRIDFPNAIRCAGTTFHYERTPAGFFSPETIRANGPTTEAVFIVLLYQEANPGIQYEYSLPTETTVSEISDTYHWVTGNFSDCSEQCGGGHQTRKATCQKVPTSEEVSDHLCNPQAQPNLNVSCNTDPCPPSWYPTRWSDCTNDEDTPRRYRSVVCQQVIRDGLPSLVPDEICAESLGSKPALTEKCDGAQKHENITESEDEKPVVVVDTSKPHFFANPWLPCDALCGNGKRRRDVVCRKISNGTVEIMDDLECHKLHKPAETESCSGPPCGGVDWIEADWNGCEKTCGQEVETRDVFCVSFDGSKVADKFCSQDRKPNDSKPCEVINPCVNLCAPRIVEPVPRVEMFSVDSGTQKAIRLRGLKKVNVLETVHQPIETALHIQIARQSGWSASGPRPLYYCMRLSLSEKRLKTISDLYQTHFQCDKSCGGGSQRRKVFCFEGYKVSKKCPEESFPETSKECNAQKCQPGEDPDAMPDLVDGEEEFEYDYVYEDEECPLEEGSGLEPDGSGDGLIPVTDEDAIVIEEGSGSALPPTMLGGSGEKEMTEEQGSGVQEKERGSGINETEAESGTTSDTPPTAKTTDEKETEVTPSEAPLAEGSGSGESLNTPAATEVGSGVEEKTEGSGAGSGIIFEGSGSGFTSTINEFETIAERRKRSATGEASGSGDGSGLLGSGDDGLEMLQEGSGSGLESPPSVKEPEGSAETASGEKEMTITPADEGSGSGESIDTKPPMEAPEKPTPTEATTTDKGEPGSGSGSSAPEISKLSAETDLFEGDGSGSGFDDLGSGSGELLPRKETKPMKPKKPLKNKKCGKRPKLSDCSKGKYGCCVDGFTIALGPFDEGCPLTKTCNDTKFGCCLDFATAAKGISFEGCPTVNCNDTIYGCCEDGNRAAEGNNFKGCDLPLCAKTKFGCCWDNKTAAAGPEDKGCPRFDPSEYEVCTESPFGCCADGIEFAVGPKMAVCVCEQTEFGCCPDGKTEARGQNFGGCGCEYTEHGCCADDFTPSPGANYTGCPCYTFEFGCCPDKITVAQGPNLEGCACEESEFGCCQDGRTQASGLEYEGCSCEASLYGCCPDGTKEAQGLNFEGCGEIPKSIKAGGTSKVCGLRSDHGDCRNYTTKFFFDMSYGGCSRFWYGGCAGNDNRFDTQEECTAVCMETEGTESCYLPKVGGPCEQYEVMWYYDREEEQCREFYYGGCLGNNNRFKSREECQRQCHKQERLAPCFQIKMEGPCSGNYSRYFYDQSDGQCKPFTYGGCKGNQNNFLSEMECQLRCRGKDRQREICLQPRKVGTCADSLQRFYFDGTERRCLQFQYSGCGGNANKFITEEACNAQCASITMEEDICSLPSDVGDCTSYQERWYYDLFTQKCTKFTYGGCGGNRNNFQRYEDCRGRCEPAPKPVQIEDEFRIEYCTLDMDSGTCNKNEPNWFYDKNDGVCKQFLYGGCNGNHNRFANRPECERKCGDVQNPCSLPKVVGPCSGKFKQWHYEPARDRCFEFDYGGCQGNKNRFDSEATCLQSCQRETPTIQTTPEVTTVAPVSSTTEYYRTEPIYDTFPTRARYEPTESPISQEAHTVIEARQGSLTKLPCDSPPPPQDQAFWIHGNTTMRSSSGRRQVLKDGSLQVAGVKSNDAGFYFCQYRDDSGAPHQTTLELRVLPGEDTPPKIVSSGADAEPIATIGESIVLYCLVIGYPDPTVFWWQQSTMLPFGTKKYTQDSEGSLRIDRVTLKDLGPYTCQAYNGQGTAASWSVTLKAFGPIFSAESTDSGFLQYIVDPPGTESRTRPPVGIPSRPPIQTVPPQTVASLQVTINAQRNKFAFRGQIDLPCEVSGSPSPRIRWSKDGRAIEQSSRVSIQSNHTLHIATAEFSDSGNYRCTAQNQFESAFADVDITIQEFAIPDDCTDNGFFANCALITRGGYCNHDYYKKFCCRSCMLAGHTPPYNPNRRR</sequence>
<dbReference type="FunFam" id="2.60.120.830:FF:000001">
    <property type="entry name" value="A disintegrin and metalloproteinase with thrombospondin motifs 1"/>
    <property type="match status" value="1"/>
</dbReference>
<evidence type="ECO:0000259" key="16">
    <source>
        <dbReference type="PROSITE" id="PS50900"/>
    </source>
</evidence>
<feature type="disulfide bond" evidence="11">
    <location>
        <begin position="55"/>
        <end position="92"/>
    </location>
</feature>
<feature type="disulfide bond" evidence="12">
    <location>
        <begin position="2160"/>
        <end position="2178"/>
    </location>
</feature>
<evidence type="ECO:0000259" key="15">
    <source>
        <dbReference type="PROSITE" id="PS50835"/>
    </source>
</evidence>
<dbReference type="SMART" id="SM00209">
    <property type="entry name" value="TSP1"/>
    <property type="match status" value="5"/>
</dbReference>
<keyword evidence="6" id="KW-0677">Repeat</keyword>
<comment type="caution">
    <text evidence="12">Lacks conserved residue(s) required for the propagation of feature annotation.</text>
</comment>
<dbReference type="EMBL" id="CAJPEX010000004">
    <property type="protein sequence ID" value="CAG0912271.1"/>
    <property type="molecule type" value="Genomic_DNA"/>
</dbReference>
<dbReference type="PROSITE" id="PS50092">
    <property type="entry name" value="TSP1"/>
    <property type="match status" value="5"/>
</dbReference>
<evidence type="ECO:0000256" key="6">
    <source>
        <dbReference type="ARBA" id="ARBA00022737"/>
    </source>
</evidence>
<feature type="domain" description="BPTI/Kunitz inhibitor" evidence="14">
    <location>
        <begin position="1722"/>
        <end position="1772"/>
    </location>
</feature>
<keyword evidence="8" id="KW-0722">Serine protease inhibitor</keyword>
<dbReference type="Pfam" id="PF00090">
    <property type="entry name" value="TSP_1"/>
    <property type="match status" value="1"/>
</dbReference>
<dbReference type="Proteomes" id="UP000678499">
    <property type="component" value="Unassembled WGS sequence"/>
</dbReference>
<feature type="disulfide bond" evidence="12">
    <location>
        <begin position="2169"/>
        <end position="2182"/>
    </location>
</feature>
<keyword evidence="3" id="KW-0964">Secreted</keyword>
<evidence type="ECO:0000313" key="19">
    <source>
        <dbReference type="Proteomes" id="UP000678499"/>
    </source>
</evidence>
<dbReference type="Pfam" id="PF08686">
    <property type="entry name" value="PLAC"/>
    <property type="match status" value="1"/>
</dbReference>
<feature type="domain" description="PLAC" evidence="16">
    <location>
        <begin position="2147"/>
        <end position="2186"/>
    </location>
</feature>
<dbReference type="InterPro" id="IPR010294">
    <property type="entry name" value="ADAMTS_spacer1"/>
</dbReference>
<name>A0A7R9BDJ8_9CRUS</name>
<evidence type="ECO:0000313" key="18">
    <source>
        <dbReference type="EMBL" id="CAD7272119.1"/>
    </source>
</evidence>
<dbReference type="InterPro" id="IPR036880">
    <property type="entry name" value="Kunitz_BPTI_sf"/>
</dbReference>
<dbReference type="InterPro" id="IPR013098">
    <property type="entry name" value="Ig_I-set"/>
</dbReference>
<dbReference type="CDD" id="cd00096">
    <property type="entry name" value="Ig"/>
    <property type="match status" value="1"/>
</dbReference>
<feature type="domain" description="BPTI/Kunitz inhibitor" evidence="14">
    <location>
        <begin position="1477"/>
        <end position="1527"/>
    </location>
</feature>
<feature type="region of interest" description="Disordered" evidence="13">
    <location>
        <begin position="781"/>
        <end position="1074"/>
    </location>
</feature>
<dbReference type="InterPro" id="IPR010909">
    <property type="entry name" value="PLAC"/>
</dbReference>
<dbReference type="GO" id="GO:0004222">
    <property type="term" value="F:metalloendopeptidase activity"/>
    <property type="evidence" value="ECO:0007669"/>
    <property type="project" value="TreeGrafter"/>
</dbReference>
<dbReference type="InterPro" id="IPR003582">
    <property type="entry name" value="ShKT_dom"/>
</dbReference>
<keyword evidence="7" id="KW-0272">Extracellular matrix</keyword>
<evidence type="ECO:0000256" key="13">
    <source>
        <dbReference type="SAM" id="MobiDB-lite"/>
    </source>
</evidence>
<evidence type="ECO:0008006" key="20">
    <source>
        <dbReference type="Google" id="ProtNLM"/>
    </source>
</evidence>
<dbReference type="PROSITE" id="PS50835">
    <property type="entry name" value="IG_LIKE"/>
    <property type="match status" value="3"/>
</dbReference>
<organism evidence="18">
    <name type="scientific">Notodromas monacha</name>
    <dbReference type="NCBI Taxonomy" id="399045"/>
    <lineage>
        <taxon>Eukaryota</taxon>
        <taxon>Metazoa</taxon>
        <taxon>Ecdysozoa</taxon>
        <taxon>Arthropoda</taxon>
        <taxon>Crustacea</taxon>
        <taxon>Oligostraca</taxon>
        <taxon>Ostracoda</taxon>
        <taxon>Podocopa</taxon>
        <taxon>Podocopida</taxon>
        <taxon>Cypridocopina</taxon>
        <taxon>Cypridoidea</taxon>
        <taxon>Cyprididae</taxon>
        <taxon>Notodromas</taxon>
    </lineage>
</organism>
<feature type="domain" description="Ig-like" evidence="15">
    <location>
        <begin position="1815"/>
        <end position="1904"/>
    </location>
</feature>